<keyword evidence="4" id="KW-1185">Reference proteome</keyword>
<reference evidence="3 4" key="1">
    <citation type="submission" date="2024-09" db="EMBL/GenBank/DDBJ databases">
        <authorList>
            <person name="Sun Q."/>
            <person name="Mori K."/>
        </authorList>
    </citation>
    <scope>NUCLEOTIDE SEQUENCE [LARGE SCALE GENOMIC DNA]</scope>
    <source>
        <strain evidence="3 4">CICC 11035S</strain>
    </source>
</reference>
<accession>A0ABV6S6F0</accession>
<gene>
    <name evidence="3" type="ORF">ACFFF8_09440</name>
</gene>
<evidence type="ECO:0000256" key="1">
    <source>
        <dbReference type="SAM" id="MobiDB-lite"/>
    </source>
</evidence>
<dbReference type="RefSeq" id="WP_267221936.1">
    <property type="nucleotide sequence ID" value="NZ_JAPCWC010000013.1"/>
</dbReference>
<feature type="signal peptide" evidence="2">
    <location>
        <begin position="1"/>
        <end position="30"/>
    </location>
</feature>
<dbReference type="Proteomes" id="UP001589858">
    <property type="component" value="Unassembled WGS sequence"/>
</dbReference>
<proteinExistence type="predicted"/>
<protein>
    <recommendedName>
        <fullName evidence="5">Outer membrane protein beta-barrel domain-containing protein</fullName>
    </recommendedName>
</protein>
<feature type="chain" id="PRO_5046044573" description="Outer membrane protein beta-barrel domain-containing protein" evidence="2">
    <location>
        <begin position="31"/>
        <end position="274"/>
    </location>
</feature>
<name>A0ABV6S6F0_9SPHN</name>
<evidence type="ECO:0000256" key="2">
    <source>
        <dbReference type="SAM" id="SignalP"/>
    </source>
</evidence>
<comment type="caution">
    <text evidence="3">The sequence shown here is derived from an EMBL/GenBank/DDBJ whole genome shotgun (WGS) entry which is preliminary data.</text>
</comment>
<keyword evidence="2" id="KW-0732">Signal</keyword>
<evidence type="ECO:0000313" key="4">
    <source>
        <dbReference type="Proteomes" id="UP001589858"/>
    </source>
</evidence>
<sequence>MKRQLSSRHGRPAALAGAALALALAAPALAQQETQGDKPAPAEPATAPDAASDGAPGTAVSSEAAPSAETEKAAEDPTKIATKLGIAYADELSASGSMAIGPKLKFNARIARSGQWSLGASYLLPVAIVTFMAGRSELDTGVKQTRYSLGGFVPLSQLGLKTGKWLIFVPFGYTYSNSRQGAVTDLDQQDGIPITVSSSSGYLGLFTIRPLTTRLTLMAGANYTRGTHDYSGVAAGGGLSYHLTKQDTAALRGSYVNNSFGTRKRIGISYQHEF</sequence>
<dbReference type="EMBL" id="JBHLTM010000028">
    <property type="protein sequence ID" value="MFC0684816.1"/>
    <property type="molecule type" value="Genomic_DNA"/>
</dbReference>
<organism evidence="3 4">
    <name type="scientific">Novosphingobium clariflavum</name>
    <dbReference type="NCBI Taxonomy" id="2029884"/>
    <lineage>
        <taxon>Bacteria</taxon>
        <taxon>Pseudomonadati</taxon>
        <taxon>Pseudomonadota</taxon>
        <taxon>Alphaproteobacteria</taxon>
        <taxon>Sphingomonadales</taxon>
        <taxon>Sphingomonadaceae</taxon>
        <taxon>Novosphingobium</taxon>
    </lineage>
</organism>
<evidence type="ECO:0000313" key="3">
    <source>
        <dbReference type="EMBL" id="MFC0684816.1"/>
    </source>
</evidence>
<evidence type="ECO:0008006" key="5">
    <source>
        <dbReference type="Google" id="ProtNLM"/>
    </source>
</evidence>
<feature type="region of interest" description="Disordered" evidence="1">
    <location>
        <begin position="30"/>
        <end position="76"/>
    </location>
</feature>